<dbReference type="EMBL" id="GBRH01179768">
    <property type="protein sequence ID" value="JAE18128.1"/>
    <property type="molecule type" value="Transcribed_RNA"/>
</dbReference>
<protein>
    <submittedName>
        <fullName evidence="2">Uncharacterized protein</fullName>
    </submittedName>
</protein>
<organism evidence="2">
    <name type="scientific">Arundo donax</name>
    <name type="common">Giant reed</name>
    <name type="synonym">Donax arundinaceus</name>
    <dbReference type="NCBI Taxonomy" id="35708"/>
    <lineage>
        <taxon>Eukaryota</taxon>
        <taxon>Viridiplantae</taxon>
        <taxon>Streptophyta</taxon>
        <taxon>Embryophyta</taxon>
        <taxon>Tracheophyta</taxon>
        <taxon>Spermatophyta</taxon>
        <taxon>Magnoliopsida</taxon>
        <taxon>Liliopsida</taxon>
        <taxon>Poales</taxon>
        <taxon>Poaceae</taxon>
        <taxon>PACMAD clade</taxon>
        <taxon>Arundinoideae</taxon>
        <taxon>Arundineae</taxon>
        <taxon>Arundo</taxon>
    </lineage>
</organism>
<keyword evidence="1" id="KW-0472">Membrane</keyword>
<dbReference type="AlphaFoldDB" id="A0A0A9GBW0"/>
<evidence type="ECO:0000256" key="1">
    <source>
        <dbReference type="SAM" id="Phobius"/>
    </source>
</evidence>
<reference evidence="2" key="2">
    <citation type="journal article" date="2015" name="Data Brief">
        <title>Shoot transcriptome of the giant reed, Arundo donax.</title>
        <authorList>
            <person name="Barrero R.A."/>
            <person name="Guerrero F.D."/>
            <person name="Moolhuijzen P."/>
            <person name="Goolsby J.A."/>
            <person name="Tidwell J."/>
            <person name="Bellgard S.E."/>
            <person name="Bellgard M.I."/>
        </authorList>
    </citation>
    <scope>NUCLEOTIDE SEQUENCE</scope>
    <source>
        <tissue evidence="2">Shoot tissue taken approximately 20 cm above the soil surface</tissue>
    </source>
</reference>
<feature type="transmembrane region" description="Helical" evidence="1">
    <location>
        <begin position="44"/>
        <end position="65"/>
    </location>
</feature>
<name>A0A0A9GBW0_ARUDO</name>
<reference evidence="2" key="1">
    <citation type="submission" date="2014-09" db="EMBL/GenBank/DDBJ databases">
        <authorList>
            <person name="Magalhaes I.L.F."/>
            <person name="Oliveira U."/>
            <person name="Santos F.R."/>
            <person name="Vidigal T.H.D.A."/>
            <person name="Brescovit A.D."/>
            <person name="Santos A.J."/>
        </authorList>
    </citation>
    <scope>NUCLEOTIDE SEQUENCE</scope>
    <source>
        <tissue evidence="2">Shoot tissue taken approximately 20 cm above the soil surface</tissue>
    </source>
</reference>
<evidence type="ECO:0000313" key="2">
    <source>
        <dbReference type="EMBL" id="JAE18128.1"/>
    </source>
</evidence>
<keyword evidence="1" id="KW-1133">Transmembrane helix</keyword>
<keyword evidence="1" id="KW-0812">Transmembrane</keyword>
<accession>A0A0A9GBW0</accession>
<proteinExistence type="predicted"/>
<sequence length="68" mass="7932">MKISVISCHCEGTDNLEPWNRRSYISLIVFVSILRKDRHLAASFLLLMLRSTCFLILEMMSGFFLNHL</sequence>